<dbReference type="OrthoDB" id="1522652at2"/>
<dbReference type="AlphaFoldDB" id="H1XXX6"/>
<dbReference type="Proteomes" id="UP000004671">
    <property type="component" value="Chromosome"/>
</dbReference>
<dbReference type="PaxDb" id="880073-Calab_1225"/>
<evidence type="ECO:0000313" key="2">
    <source>
        <dbReference type="EMBL" id="EHO40851.1"/>
    </source>
</evidence>
<dbReference type="EMBL" id="CP018099">
    <property type="protein sequence ID" value="APF20648.1"/>
    <property type="molecule type" value="Genomic_DNA"/>
</dbReference>
<accession>H1XXX6</accession>
<proteinExistence type="predicted"/>
<evidence type="ECO:0000313" key="3">
    <source>
        <dbReference type="Proteomes" id="UP000004671"/>
    </source>
</evidence>
<evidence type="ECO:0000313" key="1">
    <source>
        <dbReference type="EMBL" id="APF20648.1"/>
    </source>
</evidence>
<dbReference type="EMBL" id="CM001402">
    <property type="protein sequence ID" value="EHO40851.1"/>
    <property type="molecule type" value="Genomic_DNA"/>
</dbReference>
<keyword evidence="3" id="KW-1185">Reference proteome</keyword>
<dbReference type="RefSeq" id="WP_006927910.1">
    <property type="nucleotide sequence ID" value="NZ_CM001402.1"/>
</dbReference>
<gene>
    <name evidence="1" type="ORF">Cabys_3903</name>
    <name evidence="2" type="ORF">Calab_1225</name>
</gene>
<sequence precursor="true">MKNIILIMVLMFGVSIAAGQTIYLSDDFEDGDISNWKQIPDSNWTASTIAPITGNYSLKHALADTFGSSHITYPMDSIDVRHKNITWRFNLKNGSFDPTTAVKFWVYLMVHDTTAVNGYAVGVNLSGESDSLSLWRLTASQPDTLFLTTSFDWQPNSLVGIEVTRDSLGVWELKYDSNGNFDNLITAGAAKDDVYTAMNYFGMSFYFKTAEAGEIWLDDVLIQDASRVNVAVKSFLQGPFAADTMATDLLAQDFIPQNQPYHSSPWNYNGDEIVLNMPSNVVDWIQVQLRTATDSASTVATRSAFITKNGMVTDLDGYSPVSFSGIADGNYYVVLRHRNHLAVMTANPLPLSVQTTLYDMTTGQDKAYGSLPLVELTTGVYGIPTGDANANGQVQNDDKNDFWNSQTGLAGYKSADFNVNGQVQNDDKNDYWKQNVGKGTYVPF</sequence>
<dbReference type="InParanoid" id="H1XXX6"/>
<dbReference type="Proteomes" id="UP000183868">
    <property type="component" value="Chromosome"/>
</dbReference>
<name>H1XXX6_CALAY</name>
<dbReference type="KEGG" id="caby:Cabys_3903"/>
<dbReference type="eggNOG" id="COG0823">
    <property type="taxonomic scope" value="Bacteria"/>
</dbReference>
<organism evidence="2 3">
    <name type="scientific">Caldithrix abyssi DSM 13497</name>
    <dbReference type="NCBI Taxonomy" id="880073"/>
    <lineage>
        <taxon>Bacteria</taxon>
        <taxon>Pseudomonadati</taxon>
        <taxon>Calditrichota</taxon>
        <taxon>Calditrichia</taxon>
        <taxon>Calditrichales</taxon>
        <taxon>Calditrichaceae</taxon>
        <taxon>Caldithrix</taxon>
    </lineage>
</organism>
<reference evidence="2 3" key="1">
    <citation type="submission" date="2011-09" db="EMBL/GenBank/DDBJ databases">
        <title>The permanent draft genome of Caldithrix abyssi DSM 13497.</title>
        <authorList>
            <consortium name="US DOE Joint Genome Institute (JGI-PGF)"/>
            <person name="Lucas S."/>
            <person name="Han J."/>
            <person name="Lapidus A."/>
            <person name="Bruce D."/>
            <person name="Goodwin L."/>
            <person name="Pitluck S."/>
            <person name="Peters L."/>
            <person name="Kyrpides N."/>
            <person name="Mavromatis K."/>
            <person name="Ivanova N."/>
            <person name="Mikhailova N."/>
            <person name="Chertkov O."/>
            <person name="Detter J.C."/>
            <person name="Tapia R."/>
            <person name="Han C."/>
            <person name="Land M."/>
            <person name="Hauser L."/>
            <person name="Markowitz V."/>
            <person name="Cheng J.-F."/>
            <person name="Hugenholtz P."/>
            <person name="Woyke T."/>
            <person name="Wu D."/>
            <person name="Spring S."/>
            <person name="Brambilla E."/>
            <person name="Klenk H.-P."/>
            <person name="Eisen J.A."/>
        </authorList>
    </citation>
    <scope>NUCLEOTIDE SEQUENCE [LARGE SCALE GENOMIC DNA]</scope>
    <source>
        <strain evidence="2 3">DSM 13497</strain>
    </source>
</reference>
<dbReference type="HOGENOM" id="CLU_616333_0_0_0"/>
<reference evidence="1 4" key="2">
    <citation type="submission" date="2016-11" db="EMBL/GenBank/DDBJ databases">
        <title>Genomic analysis of Caldithrix abyssi and proposal of a novel bacterial phylum Caldithrichaeota.</title>
        <authorList>
            <person name="Kublanov I."/>
            <person name="Sigalova O."/>
            <person name="Gavrilov S."/>
            <person name="Lebedinsky A."/>
            <person name="Ivanova N."/>
            <person name="Daum C."/>
            <person name="Reddy T."/>
            <person name="Klenk H.P."/>
            <person name="Goker M."/>
            <person name="Reva O."/>
            <person name="Miroshnichenko M."/>
            <person name="Kyprides N."/>
            <person name="Woyke T."/>
            <person name="Gelfand M."/>
        </authorList>
    </citation>
    <scope>NUCLEOTIDE SEQUENCE [LARGE SCALE GENOMIC DNA]</scope>
    <source>
        <strain evidence="1 4">LF13</strain>
    </source>
</reference>
<protein>
    <submittedName>
        <fullName evidence="1">Cell wall protein Awa1p</fullName>
    </submittedName>
</protein>
<evidence type="ECO:0000313" key="4">
    <source>
        <dbReference type="Proteomes" id="UP000183868"/>
    </source>
</evidence>
<dbReference type="STRING" id="880073.Cabys_3903"/>